<proteinExistence type="predicted"/>
<evidence type="ECO:0008006" key="4">
    <source>
        <dbReference type="Google" id="ProtNLM"/>
    </source>
</evidence>
<accession>A0A2M6W0N2</accession>
<dbReference type="AlphaFoldDB" id="A0A2M6W0N2"/>
<comment type="caution">
    <text evidence="2">The sequence shown here is derived from an EMBL/GenBank/DDBJ whole genome shotgun (WGS) entry which is preliminary data.</text>
</comment>
<organism evidence="2 3">
    <name type="scientific">Candidatus Magasanikbacteria bacterium CG10_big_fil_rev_8_21_14_0_10_43_6</name>
    <dbReference type="NCBI Taxonomy" id="1974650"/>
    <lineage>
        <taxon>Bacteria</taxon>
        <taxon>Candidatus Magasanikiibacteriota</taxon>
    </lineage>
</organism>
<protein>
    <recommendedName>
        <fullName evidence="4">Polymerase nucleotidyl transferase domain-containing protein</fullName>
    </recommendedName>
</protein>
<name>A0A2M6W0N2_9BACT</name>
<reference evidence="3" key="1">
    <citation type="submission" date="2017-09" db="EMBL/GenBank/DDBJ databases">
        <title>Depth-based differentiation of microbial function through sediment-hosted aquifers and enrichment of novel symbionts in the deep terrestrial subsurface.</title>
        <authorList>
            <person name="Probst A.J."/>
            <person name="Ladd B."/>
            <person name="Jarett J.K."/>
            <person name="Geller-Mcgrath D.E."/>
            <person name="Sieber C.M.K."/>
            <person name="Emerson J.B."/>
            <person name="Anantharaman K."/>
            <person name="Thomas B.C."/>
            <person name="Malmstrom R."/>
            <person name="Stieglmeier M."/>
            <person name="Klingl A."/>
            <person name="Woyke T."/>
            <person name="Ryan C.M."/>
            <person name="Banfield J.F."/>
        </authorList>
    </citation>
    <scope>NUCLEOTIDE SEQUENCE [LARGE SCALE GENOMIC DNA]</scope>
</reference>
<keyword evidence="1" id="KW-0472">Membrane</keyword>
<dbReference type="Proteomes" id="UP000229362">
    <property type="component" value="Unassembled WGS sequence"/>
</dbReference>
<evidence type="ECO:0000313" key="2">
    <source>
        <dbReference type="EMBL" id="PIT86339.1"/>
    </source>
</evidence>
<keyword evidence="1" id="KW-1133">Transmembrane helix</keyword>
<evidence type="ECO:0000256" key="1">
    <source>
        <dbReference type="SAM" id="Phobius"/>
    </source>
</evidence>
<sequence length="313" mass="36802">MHTSFSQSIIETLAYFDIFDYPLTREELYRWLWQPGHMSYSAFVTALDTQDQFLSVHGYYMLPGRDVLVQKRAQTVPFVAQKMAIAKKATKKMRWIPFVRAVFLCNTVASGGVSEESDIDVFIIVRKGRMWLTRFLVTFIVGLFGLRRNKRQVANRICLSFYVTDDNLDLSYVALASPDIYLMYWVYQLVPLYDPEAVLDDIHHNNSWIQKYIPHGAREYQLVDQYRTENMPIQKHVKRFFEQVWGGSYGTWLEQQAKGVQQQKMKWNTDSVQEKNNTHVVVSDKMLKFHENDRREKYRDAWQASVSSLSSCI</sequence>
<keyword evidence="1" id="KW-0812">Transmembrane</keyword>
<gene>
    <name evidence="2" type="ORF">COU33_03720</name>
</gene>
<evidence type="ECO:0000313" key="3">
    <source>
        <dbReference type="Proteomes" id="UP000229362"/>
    </source>
</evidence>
<feature type="transmembrane region" description="Helical" evidence="1">
    <location>
        <begin position="128"/>
        <end position="146"/>
    </location>
</feature>
<dbReference type="EMBL" id="PFBZ01000159">
    <property type="protein sequence ID" value="PIT86339.1"/>
    <property type="molecule type" value="Genomic_DNA"/>
</dbReference>